<comment type="caution">
    <text evidence="6">The sequence shown here is derived from an EMBL/GenBank/DDBJ whole genome shotgun (WGS) entry which is preliminary data.</text>
</comment>
<evidence type="ECO:0000313" key="7">
    <source>
        <dbReference type="Proteomes" id="UP001642405"/>
    </source>
</evidence>
<sequence>MGSTAPGWKDKADAKRQAVLDLIPAAWRLPAPTVPTPKEQPDVTGAYVQQFLSPREIELTEADAPTIVAHTSTGAWTATEVVSAFCHRAAIAHQLTSCLHEIFFGQAIAEAKRLDEVFAATEKPTGPLHGLPVSFKDQFHVRGVETTMGYVGWIGTFEGRRGTGKEKVYESELVREIRALGGVPFCKTSLPHTVMSAETWNNIVGFTRNPHNRLMSSGGSSGGEGALISLKGSPIGFGTDIGGSIRLPAAFCGIYGIRPSFGRLPYAGAANSMPGQNSIPSVCGPLAGSAATLKMMMQAVLAQQPWLHDPAVVDMPWRESLAAVLPASAEELGEVLTFGMCPSDETSAPTPPVQRAFNMVKALIEKLGHQTIEWKPPSHARAVELAFKAYIADGGADIHHHIGLSGEPLQWRIIDHYGTEPIPPLTAVQVFDFNLELFQFRRDYLDYWNSTAALTKSGRPVDAVLAPVSSIAAIQLDKHFHIAGYTPWVNTLDYTAAVFPVTKVDPAIDVVEESYVPLTDLDKAIHDEYNPVTQANTPVGLQLVGRRFHEEKILALVEMLSTALAKE</sequence>
<dbReference type="InterPro" id="IPR020556">
    <property type="entry name" value="Amidase_CS"/>
</dbReference>
<gene>
    <name evidence="6" type="ORF">SCUCBS95973_002114</name>
</gene>
<evidence type="ECO:0000259" key="5">
    <source>
        <dbReference type="Pfam" id="PF01425"/>
    </source>
</evidence>
<comment type="similarity">
    <text evidence="2">Belongs to the amidase family.</text>
</comment>
<feature type="domain" description="Amidase" evidence="5">
    <location>
        <begin position="80"/>
        <end position="554"/>
    </location>
</feature>
<comment type="catalytic activity">
    <reaction evidence="1">
        <text>a monocarboxylic acid amide + H2O = a monocarboxylate + NH4(+)</text>
        <dbReference type="Rhea" id="RHEA:12020"/>
        <dbReference type="ChEBI" id="CHEBI:15377"/>
        <dbReference type="ChEBI" id="CHEBI:28938"/>
        <dbReference type="ChEBI" id="CHEBI:35757"/>
        <dbReference type="ChEBI" id="CHEBI:83628"/>
        <dbReference type="EC" id="3.5.1.4"/>
    </reaction>
</comment>
<dbReference type="InterPro" id="IPR036928">
    <property type="entry name" value="AS_sf"/>
</dbReference>
<dbReference type="Gene3D" id="3.90.1300.10">
    <property type="entry name" value="Amidase signature (AS) domain"/>
    <property type="match status" value="1"/>
</dbReference>
<dbReference type="PROSITE" id="PS00571">
    <property type="entry name" value="AMIDASES"/>
    <property type="match status" value="1"/>
</dbReference>
<evidence type="ECO:0000256" key="3">
    <source>
        <dbReference type="ARBA" id="ARBA00012922"/>
    </source>
</evidence>
<dbReference type="InterPro" id="IPR023631">
    <property type="entry name" value="Amidase_dom"/>
</dbReference>
<dbReference type="Proteomes" id="UP001642405">
    <property type="component" value="Unassembled WGS sequence"/>
</dbReference>
<evidence type="ECO:0000256" key="4">
    <source>
        <dbReference type="ARBA" id="ARBA00022801"/>
    </source>
</evidence>
<dbReference type="Pfam" id="PF01425">
    <property type="entry name" value="Amidase"/>
    <property type="match status" value="1"/>
</dbReference>
<accession>A0ABP0B4A0</accession>
<dbReference type="EMBL" id="CAWUHB010000008">
    <property type="protein sequence ID" value="CAK7214351.1"/>
    <property type="molecule type" value="Genomic_DNA"/>
</dbReference>
<name>A0ABP0B4A0_9PEZI</name>
<evidence type="ECO:0000256" key="2">
    <source>
        <dbReference type="ARBA" id="ARBA00009199"/>
    </source>
</evidence>
<protein>
    <recommendedName>
        <fullName evidence="3">amidase</fullName>
        <ecNumber evidence="3">3.5.1.4</ecNumber>
    </recommendedName>
</protein>
<proteinExistence type="inferred from homology"/>
<evidence type="ECO:0000256" key="1">
    <source>
        <dbReference type="ARBA" id="ARBA00001311"/>
    </source>
</evidence>
<reference evidence="6 7" key="1">
    <citation type="submission" date="2024-01" db="EMBL/GenBank/DDBJ databases">
        <authorList>
            <person name="Allen C."/>
            <person name="Tagirdzhanova G."/>
        </authorList>
    </citation>
    <scope>NUCLEOTIDE SEQUENCE [LARGE SCALE GENOMIC DNA]</scope>
</reference>
<organism evidence="6 7">
    <name type="scientific">Sporothrix curviconia</name>
    <dbReference type="NCBI Taxonomy" id="1260050"/>
    <lineage>
        <taxon>Eukaryota</taxon>
        <taxon>Fungi</taxon>
        <taxon>Dikarya</taxon>
        <taxon>Ascomycota</taxon>
        <taxon>Pezizomycotina</taxon>
        <taxon>Sordariomycetes</taxon>
        <taxon>Sordariomycetidae</taxon>
        <taxon>Ophiostomatales</taxon>
        <taxon>Ophiostomataceae</taxon>
        <taxon>Sporothrix</taxon>
    </lineage>
</organism>
<dbReference type="PANTHER" id="PTHR46072">
    <property type="entry name" value="AMIDASE-RELATED-RELATED"/>
    <property type="match status" value="1"/>
</dbReference>
<keyword evidence="4" id="KW-0378">Hydrolase</keyword>
<dbReference type="EC" id="3.5.1.4" evidence="3"/>
<dbReference type="PIRSF" id="PIRSF001221">
    <property type="entry name" value="Amidase_fungi"/>
    <property type="match status" value="1"/>
</dbReference>
<dbReference type="PANTHER" id="PTHR46072:SF7">
    <property type="entry name" value="AMIDASE"/>
    <property type="match status" value="1"/>
</dbReference>
<keyword evidence="7" id="KW-1185">Reference proteome</keyword>
<evidence type="ECO:0000313" key="6">
    <source>
        <dbReference type="EMBL" id="CAK7214351.1"/>
    </source>
</evidence>
<dbReference type="SUPFAM" id="SSF75304">
    <property type="entry name" value="Amidase signature (AS) enzymes"/>
    <property type="match status" value="1"/>
</dbReference>